<proteinExistence type="predicted"/>
<dbReference type="InterPro" id="IPR023210">
    <property type="entry name" value="NADP_OxRdtase_dom"/>
</dbReference>
<dbReference type="Pfam" id="PF00248">
    <property type="entry name" value="Aldo_ket_red"/>
    <property type="match status" value="1"/>
</dbReference>
<sequence>MSVRNGQNSAKLTIGGDLVVSRLGYGAMHLTGHGMWGPPEDEDGAVRVLRRAVELGVNFIDTADSYGPGDNERIIRKALHPYADDVVICTKGGMLRTGPKDWLREEGEPYIMPLGRPAYLRQQVELSLRNLGLERIDIYELHSIDPLVPLEDQIGELRRMQDEGKIRHIGISGQPGVTIAQLEAARQVADIVLVENLFNIADQSGAAVLDYCEQRGIAFAPWFPMGHGELADPAGAFAATAARYDLSPSQLALAWLLHRSSVMVPIPGTRSVEHLEQNLVARTVNLTEADWAEVEKDCENLAVWTPGA</sequence>
<keyword evidence="4" id="KW-1185">Reference proteome</keyword>
<accession>A0A1H5QQN4</accession>
<evidence type="ECO:0000259" key="2">
    <source>
        <dbReference type="Pfam" id="PF00248"/>
    </source>
</evidence>
<dbReference type="InterPro" id="IPR036812">
    <property type="entry name" value="NAD(P)_OxRdtase_dom_sf"/>
</dbReference>
<dbReference type="Gene3D" id="3.20.20.100">
    <property type="entry name" value="NADP-dependent oxidoreductase domain"/>
    <property type="match status" value="1"/>
</dbReference>
<name>A0A1H5QQN4_9PSEU</name>
<dbReference type="PANTHER" id="PTHR43625">
    <property type="entry name" value="AFLATOXIN B1 ALDEHYDE REDUCTASE"/>
    <property type="match status" value="1"/>
</dbReference>
<organism evidence="3 4">
    <name type="scientific">Amycolatopsis pretoriensis</name>
    <dbReference type="NCBI Taxonomy" id="218821"/>
    <lineage>
        <taxon>Bacteria</taxon>
        <taxon>Bacillati</taxon>
        <taxon>Actinomycetota</taxon>
        <taxon>Actinomycetes</taxon>
        <taxon>Pseudonocardiales</taxon>
        <taxon>Pseudonocardiaceae</taxon>
        <taxon>Amycolatopsis</taxon>
    </lineage>
</organism>
<dbReference type="CDD" id="cd19088">
    <property type="entry name" value="AKR_AKR13B1"/>
    <property type="match status" value="1"/>
</dbReference>
<reference evidence="4" key="1">
    <citation type="submission" date="2016-10" db="EMBL/GenBank/DDBJ databases">
        <authorList>
            <person name="Varghese N."/>
            <person name="Submissions S."/>
        </authorList>
    </citation>
    <scope>NUCLEOTIDE SEQUENCE [LARGE SCALE GENOMIC DNA]</scope>
    <source>
        <strain evidence="4">DSM 44654</strain>
    </source>
</reference>
<protein>
    <submittedName>
        <fullName evidence="3">Predicted oxidoreductase</fullName>
    </submittedName>
</protein>
<dbReference type="PANTHER" id="PTHR43625:SF40">
    <property type="entry name" value="ALDO-KETO REDUCTASE YAKC [NADP(+)]"/>
    <property type="match status" value="1"/>
</dbReference>
<dbReference type="GO" id="GO:0016491">
    <property type="term" value="F:oxidoreductase activity"/>
    <property type="evidence" value="ECO:0007669"/>
    <property type="project" value="UniProtKB-KW"/>
</dbReference>
<evidence type="ECO:0000313" key="4">
    <source>
        <dbReference type="Proteomes" id="UP000198878"/>
    </source>
</evidence>
<dbReference type="EMBL" id="FNUJ01000003">
    <property type="protein sequence ID" value="SEF27678.1"/>
    <property type="molecule type" value="Genomic_DNA"/>
</dbReference>
<evidence type="ECO:0000256" key="1">
    <source>
        <dbReference type="ARBA" id="ARBA00023002"/>
    </source>
</evidence>
<keyword evidence="1" id="KW-0560">Oxidoreductase</keyword>
<dbReference type="OrthoDB" id="3216283at2"/>
<dbReference type="SUPFAM" id="SSF51430">
    <property type="entry name" value="NAD(P)-linked oxidoreductase"/>
    <property type="match status" value="1"/>
</dbReference>
<dbReference type="GO" id="GO:0005737">
    <property type="term" value="C:cytoplasm"/>
    <property type="evidence" value="ECO:0007669"/>
    <property type="project" value="TreeGrafter"/>
</dbReference>
<dbReference type="STRING" id="218821.SAMN05421837_103989"/>
<feature type="domain" description="NADP-dependent oxidoreductase" evidence="2">
    <location>
        <begin position="22"/>
        <end position="296"/>
    </location>
</feature>
<evidence type="ECO:0000313" key="3">
    <source>
        <dbReference type="EMBL" id="SEF27678.1"/>
    </source>
</evidence>
<dbReference type="AlphaFoldDB" id="A0A1H5QQN4"/>
<gene>
    <name evidence="3" type="ORF">SAMN05421837_103989</name>
</gene>
<dbReference type="Proteomes" id="UP000198878">
    <property type="component" value="Unassembled WGS sequence"/>
</dbReference>
<dbReference type="InterPro" id="IPR050791">
    <property type="entry name" value="Aldo-Keto_reductase"/>
</dbReference>
<dbReference type="RefSeq" id="WP_086673294.1">
    <property type="nucleotide sequence ID" value="NZ_FNUJ01000003.1"/>
</dbReference>